<dbReference type="SUPFAM" id="SSF53613">
    <property type="entry name" value="Ribokinase-like"/>
    <property type="match status" value="1"/>
</dbReference>
<organism evidence="4 5">
    <name type="scientific">Dorea formicigenerans</name>
    <dbReference type="NCBI Taxonomy" id="39486"/>
    <lineage>
        <taxon>Bacteria</taxon>
        <taxon>Bacillati</taxon>
        <taxon>Bacillota</taxon>
        <taxon>Clostridia</taxon>
        <taxon>Lachnospirales</taxon>
        <taxon>Lachnospiraceae</taxon>
        <taxon>Dorea</taxon>
    </lineage>
</organism>
<comment type="caution">
    <text evidence="4">The sequence shown here is derived from an EMBL/GenBank/DDBJ whole genome shotgun (WGS) entry which is preliminary data.</text>
</comment>
<evidence type="ECO:0000256" key="2">
    <source>
        <dbReference type="ARBA" id="ARBA00022777"/>
    </source>
</evidence>
<accession>A0A3E5EF84</accession>
<proteinExistence type="predicted"/>
<evidence type="ECO:0000259" key="3">
    <source>
        <dbReference type="Pfam" id="PF00294"/>
    </source>
</evidence>
<dbReference type="RefSeq" id="WP_005332178.1">
    <property type="nucleotide sequence ID" value="NZ_CABJBB010000002.1"/>
</dbReference>
<keyword evidence="2 4" id="KW-0418">Kinase</keyword>
<dbReference type="Gene3D" id="3.40.1190.20">
    <property type="match status" value="1"/>
</dbReference>
<evidence type="ECO:0000313" key="5">
    <source>
        <dbReference type="Proteomes" id="UP000260841"/>
    </source>
</evidence>
<sequence>MIHRILSLGTIAVDTMLYIDKMPGKDGFGHVYSEKVVPGGSSANVAVAVKELGNIVLQSGKIADDSFGVIIENNLKEEGIDTRYLVTEPGGESLHTYIVVDKSGEHFILANSGNCVMNLEKEEIPDQLFEDIDLFYTDLASPRAAVYIAGECYRREIPVVYNLQNPPSMDQGVTSEVIDEMLEYTSLFITGKATICATTGVDDPVQAVKTFIGEHHLPDGFICTQGCAGADWFAEEEYHCGICEVDSVDTTGAGDAYIAAIMDSYYCEQKSKQESMKDAAVVAALKTMQTGPRFSMDREKLEEVRTMYIS</sequence>
<evidence type="ECO:0000313" key="4">
    <source>
        <dbReference type="EMBL" id="RGN87635.1"/>
    </source>
</evidence>
<dbReference type="Pfam" id="PF00294">
    <property type="entry name" value="PfkB"/>
    <property type="match status" value="1"/>
</dbReference>
<feature type="domain" description="Carbohydrate kinase PfkB" evidence="3">
    <location>
        <begin position="5"/>
        <end position="296"/>
    </location>
</feature>
<dbReference type="InterPro" id="IPR029056">
    <property type="entry name" value="Ribokinase-like"/>
</dbReference>
<gene>
    <name evidence="4" type="ORF">DXB36_15205</name>
</gene>
<dbReference type="InterPro" id="IPR011611">
    <property type="entry name" value="PfkB_dom"/>
</dbReference>
<reference evidence="4 5" key="1">
    <citation type="submission" date="2018-08" db="EMBL/GenBank/DDBJ databases">
        <title>A genome reference for cultivated species of the human gut microbiota.</title>
        <authorList>
            <person name="Zou Y."/>
            <person name="Xue W."/>
            <person name="Luo G."/>
        </authorList>
    </citation>
    <scope>NUCLEOTIDE SEQUENCE [LARGE SCALE GENOMIC DNA]</scope>
    <source>
        <strain evidence="4 5">OM03-2</strain>
    </source>
</reference>
<evidence type="ECO:0000256" key="1">
    <source>
        <dbReference type="ARBA" id="ARBA00022679"/>
    </source>
</evidence>
<protein>
    <submittedName>
        <fullName evidence="4">Carbohydrate kinase family protein</fullName>
    </submittedName>
</protein>
<dbReference type="PANTHER" id="PTHR42774">
    <property type="entry name" value="PHOSPHOTRANSFERASE SYSTEM TRANSPORT PROTEIN"/>
    <property type="match status" value="1"/>
</dbReference>
<dbReference type="EMBL" id="QSVB01000026">
    <property type="protein sequence ID" value="RGN87635.1"/>
    <property type="molecule type" value="Genomic_DNA"/>
</dbReference>
<dbReference type="InterPro" id="IPR002173">
    <property type="entry name" value="Carboh/pur_kinase_PfkB_CS"/>
</dbReference>
<dbReference type="Proteomes" id="UP000260841">
    <property type="component" value="Unassembled WGS sequence"/>
</dbReference>
<name>A0A3E5EF84_9FIRM</name>
<dbReference type="InterPro" id="IPR052562">
    <property type="entry name" value="Ketohexokinase-related"/>
</dbReference>
<dbReference type="GeneID" id="92863263"/>
<dbReference type="GO" id="GO:0016301">
    <property type="term" value="F:kinase activity"/>
    <property type="evidence" value="ECO:0007669"/>
    <property type="project" value="UniProtKB-KW"/>
</dbReference>
<dbReference type="AlphaFoldDB" id="A0A3E5EF84"/>
<keyword evidence="1" id="KW-0808">Transferase</keyword>
<dbReference type="PROSITE" id="PS00584">
    <property type="entry name" value="PFKB_KINASES_2"/>
    <property type="match status" value="1"/>
</dbReference>
<dbReference type="PANTHER" id="PTHR42774:SF3">
    <property type="entry name" value="KETOHEXOKINASE"/>
    <property type="match status" value="1"/>
</dbReference>